<sequence length="108" mass="11949">MNLNWETAVRRSVGDSRQLDCIWGQIGTSHVFGLARSCAVEENSRGCGEKKEVAPKIKHLPLNLSAADSALQRLIQLTLQGHTADVGNRKRKTDFGQQMDMHSTKLSC</sequence>
<evidence type="ECO:0000313" key="2">
    <source>
        <dbReference type="EMBL" id="CAB1441673.1"/>
    </source>
</evidence>
<reference evidence="2" key="1">
    <citation type="submission" date="2020-03" db="EMBL/GenBank/DDBJ databases">
        <authorList>
            <person name="Weist P."/>
        </authorList>
    </citation>
    <scope>NUCLEOTIDE SEQUENCE</scope>
</reference>
<evidence type="ECO:0000256" key="1">
    <source>
        <dbReference type="SAM" id="MobiDB-lite"/>
    </source>
</evidence>
<dbReference type="EMBL" id="CADEAL010002680">
    <property type="protein sequence ID" value="CAB1441673.1"/>
    <property type="molecule type" value="Genomic_DNA"/>
</dbReference>
<dbReference type="AlphaFoldDB" id="A0A9N7YXK6"/>
<feature type="region of interest" description="Disordered" evidence="1">
    <location>
        <begin position="88"/>
        <end position="108"/>
    </location>
</feature>
<gene>
    <name evidence="2" type="ORF">PLEPLA_LOCUS29424</name>
</gene>
<proteinExistence type="predicted"/>
<dbReference type="Proteomes" id="UP001153269">
    <property type="component" value="Unassembled WGS sequence"/>
</dbReference>
<keyword evidence="3" id="KW-1185">Reference proteome</keyword>
<name>A0A9N7YXK6_PLEPL</name>
<comment type="caution">
    <text evidence="2">The sequence shown here is derived from an EMBL/GenBank/DDBJ whole genome shotgun (WGS) entry which is preliminary data.</text>
</comment>
<accession>A0A9N7YXK6</accession>
<evidence type="ECO:0000313" key="3">
    <source>
        <dbReference type="Proteomes" id="UP001153269"/>
    </source>
</evidence>
<organism evidence="2 3">
    <name type="scientific">Pleuronectes platessa</name>
    <name type="common">European plaice</name>
    <dbReference type="NCBI Taxonomy" id="8262"/>
    <lineage>
        <taxon>Eukaryota</taxon>
        <taxon>Metazoa</taxon>
        <taxon>Chordata</taxon>
        <taxon>Craniata</taxon>
        <taxon>Vertebrata</taxon>
        <taxon>Euteleostomi</taxon>
        <taxon>Actinopterygii</taxon>
        <taxon>Neopterygii</taxon>
        <taxon>Teleostei</taxon>
        <taxon>Neoteleostei</taxon>
        <taxon>Acanthomorphata</taxon>
        <taxon>Carangaria</taxon>
        <taxon>Pleuronectiformes</taxon>
        <taxon>Pleuronectoidei</taxon>
        <taxon>Pleuronectidae</taxon>
        <taxon>Pleuronectes</taxon>
    </lineage>
</organism>
<protein>
    <submittedName>
        <fullName evidence="2">Uncharacterized protein</fullName>
    </submittedName>
</protein>